<dbReference type="Proteomes" id="UP001161017">
    <property type="component" value="Unassembled WGS sequence"/>
</dbReference>
<evidence type="ECO:0000313" key="1">
    <source>
        <dbReference type="EMBL" id="MDI1493453.1"/>
    </source>
</evidence>
<organism evidence="1 2">
    <name type="scientific">Ramalina farinacea</name>
    <dbReference type="NCBI Taxonomy" id="258253"/>
    <lineage>
        <taxon>Eukaryota</taxon>
        <taxon>Fungi</taxon>
        <taxon>Dikarya</taxon>
        <taxon>Ascomycota</taxon>
        <taxon>Pezizomycotina</taxon>
        <taxon>Lecanoromycetes</taxon>
        <taxon>OSLEUM clade</taxon>
        <taxon>Lecanoromycetidae</taxon>
        <taxon>Lecanorales</taxon>
        <taxon>Lecanorineae</taxon>
        <taxon>Ramalinaceae</taxon>
        <taxon>Ramalina</taxon>
    </lineage>
</organism>
<keyword evidence="2" id="KW-1185">Reference proteome</keyword>
<dbReference type="InterPro" id="IPR027417">
    <property type="entry name" value="P-loop_NTPase"/>
</dbReference>
<gene>
    <name evidence="1" type="ORF">OHK93_005243</name>
</gene>
<dbReference type="AlphaFoldDB" id="A0AA43QVP3"/>
<protein>
    <submittedName>
        <fullName evidence="1">Uncharacterized protein</fullName>
    </submittedName>
</protein>
<sequence>MVTGVEEIVTIIVRYTQIEKLYQSRAETALKQDFDQHLVPLYKHIIRYQISATCYYQRNTMRAPSKPTHTHWTVTRSINTLFTGRSELLAKLEDIARGAVNDSSRHDQCRVVITGIGGQGKSEICLQLAHRVRQA</sequence>
<name>A0AA43QVP3_9LECA</name>
<reference evidence="1" key="1">
    <citation type="journal article" date="2023" name="Genome Biol. Evol.">
        <title>First Whole Genome Sequence and Flow Cytometry Genome Size Data for the Lichen-Forming Fungus Ramalina farinacea (Ascomycota).</title>
        <authorList>
            <person name="Llewellyn T."/>
            <person name="Mian S."/>
            <person name="Hill R."/>
            <person name="Leitch I.J."/>
            <person name="Gaya E."/>
        </authorList>
    </citation>
    <scope>NUCLEOTIDE SEQUENCE</scope>
    <source>
        <strain evidence="1">LIQ254RAFAR</strain>
    </source>
</reference>
<dbReference type="EMBL" id="JAPUFD010000026">
    <property type="protein sequence ID" value="MDI1493453.1"/>
    <property type="molecule type" value="Genomic_DNA"/>
</dbReference>
<dbReference type="Gene3D" id="3.40.50.300">
    <property type="entry name" value="P-loop containing nucleotide triphosphate hydrolases"/>
    <property type="match status" value="1"/>
</dbReference>
<accession>A0AA43QVP3</accession>
<proteinExistence type="predicted"/>
<comment type="caution">
    <text evidence="1">The sequence shown here is derived from an EMBL/GenBank/DDBJ whole genome shotgun (WGS) entry which is preliminary data.</text>
</comment>
<evidence type="ECO:0000313" key="2">
    <source>
        <dbReference type="Proteomes" id="UP001161017"/>
    </source>
</evidence>